<accession>A0AAP5IBL7</accession>
<name>A0AAP5IBL7_9CYAN</name>
<gene>
    <name evidence="2" type="ORF">G7B40_029160</name>
</gene>
<sequence length="459" mass="52647">MVKPKWIILAVTTTVLLAACKHSTVDFSCNPPVFSSPPPKSEHLAINIYVDGTPSMEGYVNNDTKSRYNQTLDLLDSTFLLSNAKITYNRLGNDIQPITRDQFEKDTQLATFYNGRDPRYPKLQETAIDKAITTAKNNQLSVIITDLYQEDSDITKVSKEIKKNYLNAEKVKQGYAVGILAIKSEFNGTIYNEDVQKSNFDYNTKGQPSERYHPFYALFLGKYSDIEYFFTKMFKDGGQLVKDSNSIIFSPNYIFEKALQFPSSLDNNLPKAIDIKRPVSLQYKKILVEKKNAEPIDILEIGKKEHQEISLNYDVPFSPFNYTLPFDDSSIKTKLKIDSFNTFRQKLDKNNDRSLQQALQISKFSINENSKNISFLTTIDPKKMGSGIYFFTVDTIATDLQKQPWWEAWNSTDINKTDGSKTLNILKFLEQLKSLTTELMEEENREPVIGRFCYAIQKD</sequence>
<feature type="signal peptide" evidence="1">
    <location>
        <begin position="1"/>
        <end position="18"/>
    </location>
</feature>
<comment type="caution">
    <text evidence="2">The sequence shown here is derived from an EMBL/GenBank/DDBJ whole genome shotgun (WGS) entry which is preliminary data.</text>
</comment>
<evidence type="ECO:0008006" key="4">
    <source>
        <dbReference type="Google" id="ProtNLM"/>
    </source>
</evidence>
<evidence type="ECO:0000313" key="2">
    <source>
        <dbReference type="EMBL" id="MDR9898597.1"/>
    </source>
</evidence>
<keyword evidence="1" id="KW-0732">Signal</keyword>
<protein>
    <recommendedName>
        <fullName evidence="4">VWFA domain-containing protein</fullName>
    </recommendedName>
</protein>
<proteinExistence type="predicted"/>
<dbReference type="RefSeq" id="WP_208353523.1">
    <property type="nucleotide sequence ID" value="NZ_JAALHA020000018.1"/>
</dbReference>
<feature type="chain" id="PRO_5042992988" description="VWFA domain-containing protein" evidence="1">
    <location>
        <begin position="19"/>
        <end position="459"/>
    </location>
</feature>
<dbReference type="Proteomes" id="UP000667802">
    <property type="component" value="Unassembled WGS sequence"/>
</dbReference>
<dbReference type="PROSITE" id="PS51257">
    <property type="entry name" value="PROKAR_LIPOPROTEIN"/>
    <property type="match status" value="1"/>
</dbReference>
<keyword evidence="3" id="KW-1185">Reference proteome</keyword>
<organism evidence="2 3">
    <name type="scientific">Aetokthonos hydrillicola Thurmond2011</name>
    <dbReference type="NCBI Taxonomy" id="2712845"/>
    <lineage>
        <taxon>Bacteria</taxon>
        <taxon>Bacillati</taxon>
        <taxon>Cyanobacteriota</taxon>
        <taxon>Cyanophyceae</taxon>
        <taxon>Nostocales</taxon>
        <taxon>Hapalosiphonaceae</taxon>
        <taxon>Aetokthonos</taxon>
    </lineage>
</organism>
<evidence type="ECO:0000256" key="1">
    <source>
        <dbReference type="SAM" id="SignalP"/>
    </source>
</evidence>
<evidence type="ECO:0000313" key="3">
    <source>
        <dbReference type="Proteomes" id="UP000667802"/>
    </source>
</evidence>
<dbReference type="EMBL" id="JAALHA020000018">
    <property type="protein sequence ID" value="MDR9898597.1"/>
    <property type="molecule type" value="Genomic_DNA"/>
</dbReference>
<reference evidence="3" key="1">
    <citation type="journal article" date="2021" name="Science">
        <title>Hunting the eagle killer: A cyanobacterial neurotoxin causes vacuolar myelinopathy.</title>
        <authorList>
            <person name="Breinlinger S."/>
            <person name="Phillips T.J."/>
            <person name="Haram B.N."/>
            <person name="Mares J."/>
            <person name="Martinez Yerena J.A."/>
            <person name="Hrouzek P."/>
            <person name="Sobotka R."/>
            <person name="Henderson W.M."/>
            <person name="Schmieder P."/>
            <person name="Williams S.M."/>
            <person name="Lauderdale J.D."/>
            <person name="Wilde H.D."/>
            <person name="Gerrin W."/>
            <person name="Kust A."/>
            <person name="Washington J.W."/>
            <person name="Wagner C."/>
            <person name="Geier B."/>
            <person name="Liebeke M."/>
            <person name="Enke H."/>
            <person name="Niedermeyer T.H.J."/>
            <person name="Wilde S.B."/>
        </authorList>
    </citation>
    <scope>NUCLEOTIDE SEQUENCE [LARGE SCALE GENOMIC DNA]</scope>
    <source>
        <strain evidence="3">Thurmond2011</strain>
    </source>
</reference>
<dbReference type="AlphaFoldDB" id="A0AAP5IBL7"/>